<comment type="caution">
    <text evidence="2">The sequence shown here is derived from an EMBL/GenBank/DDBJ whole genome shotgun (WGS) entry which is preliminary data.</text>
</comment>
<protein>
    <recommendedName>
        <fullName evidence="1">F5/8 type C domain-containing protein</fullName>
    </recommendedName>
</protein>
<reference evidence="2 3" key="1">
    <citation type="journal article" date="2016" name="Nat. Commun.">
        <title>Thousands of microbial genomes shed light on interconnected biogeochemical processes in an aquifer system.</title>
        <authorList>
            <person name="Anantharaman K."/>
            <person name="Brown C.T."/>
            <person name="Hug L.A."/>
            <person name="Sharon I."/>
            <person name="Castelle C.J."/>
            <person name="Probst A.J."/>
            <person name="Thomas B.C."/>
            <person name="Singh A."/>
            <person name="Wilkins M.J."/>
            <person name="Karaoz U."/>
            <person name="Brodie E.L."/>
            <person name="Williams K.H."/>
            <person name="Hubbard S.S."/>
            <person name="Banfield J.F."/>
        </authorList>
    </citation>
    <scope>NUCLEOTIDE SEQUENCE [LARGE SCALE GENOMIC DNA]</scope>
</reference>
<name>A0A1F5G7U0_9BACT</name>
<evidence type="ECO:0000259" key="1">
    <source>
        <dbReference type="PROSITE" id="PS50022"/>
    </source>
</evidence>
<dbReference type="Proteomes" id="UP000179102">
    <property type="component" value="Unassembled WGS sequence"/>
</dbReference>
<accession>A0A1F5G7U0</accession>
<evidence type="ECO:0000313" key="3">
    <source>
        <dbReference type="Proteomes" id="UP000179102"/>
    </source>
</evidence>
<dbReference type="Gene3D" id="2.60.40.10">
    <property type="entry name" value="Immunoglobulins"/>
    <property type="match status" value="1"/>
</dbReference>
<dbReference type="AlphaFoldDB" id="A0A1F5G7U0"/>
<organism evidence="2 3">
    <name type="scientific">Candidatus Curtissbacteria bacterium RIFCSPHIGHO2_01_FULL_41_11</name>
    <dbReference type="NCBI Taxonomy" id="1797711"/>
    <lineage>
        <taxon>Bacteria</taxon>
        <taxon>Candidatus Curtissiibacteriota</taxon>
    </lineage>
</organism>
<dbReference type="EMBL" id="MFAZ01000007">
    <property type="protein sequence ID" value="OGD87921.1"/>
    <property type="molecule type" value="Genomic_DNA"/>
</dbReference>
<sequence length="607" mass="63078">MNSDGLFSGTGSGEEFTTFSSSIATLSVDGFSASVGTNGQTSVYSWVEFSSHSARVFPATGWTVTQWRDQIPNGGCNYQVKSYTSPNYTASHTVDGYSTCGNYFLNLGIKQIPPPSNLSVSGLPACAAGNYSATLSWTNSANNWSVDVDNDGNWSNGYLAFKSIASGTSTSIPAGFNNGLLLFPGGTYYWRIYYGMPGQWVYYTSGAGDSTTGPGDPFSVPGCLDLKARFVKPLPSEPYSAGDSANATVRVSNIGDQASAATTLGLWVAPGDPAAASCPSSPATPPVGKSWSVAALSPGAAVDIPISFNVGSSKGSFTANAYVIPACNQSDSFWGNNSTSGAGQVGEGEDSDASVGGFTFTVNVNAWFETTEGDVGSQGNVNISQRAPDAPAKYNSEYLVAGSSLGSNVKSENNWKISGYSGHRLVPGGSVYNYLADRFRSKASGSEICNIPAGLPPGNNFYQCTGDAQFHVGNGPNGNNVFFIDGNLVVDGNLTLASSDSSIFIVKGNITINSDVTRIDGIYVAGGQFSDATDTSDESGAQLVINGSVFADSVRLNRYLGGSRCPSGDACDNALTAADVINFQTKYLVALNSMIGSPSISWNEVAP</sequence>
<dbReference type="PROSITE" id="PS50022">
    <property type="entry name" value="FA58C_3"/>
    <property type="match status" value="1"/>
</dbReference>
<feature type="domain" description="F5/8 type C" evidence="1">
    <location>
        <begin position="100"/>
        <end position="256"/>
    </location>
</feature>
<dbReference type="InterPro" id="IPR000421">
    <property type="entry name" value="FA58C"/>
</dbReference>
<dbReference type="InterPro" id="IPR013783">
    <property type="entry name" value="Ig-like_fold"/>
</dbReference>
<dbReference type="STRING" id="1797711.A2870_04025"/>
<evidence type="ECO:0000313" key="2">
    <source>
        <dbReference type="EMBL" id="OGD87921.1"/>
    </source>
</evidence>
<proteinExistence type="predicted"/>
<gene>
    <name evidence="2" type="ORF">A2870_04025</name>
</gene>